<evidence type="ECO:0000313" key="1">
    <source>
        <dbReference type="EMBL" id="GBO92810.1"/>
    </source>
</evidence>
<dbReference type="AlphaFoldDB" id="A0A388SBK7"/>
<sequence length="61" mass="6619">MLDADLVKPAPPSKTANCDRCEQQCINLDVIQPYGRKDATFIVCPAHHGDIIAINPSVSVK</sequence>
<protein>
    <submittedName>
        <fullName evidence="1">Uncharacterized protein</fullName>
    </submittedName>
</protein>
<dbReference type="Proteomes" id="UP000266091">
    <property type="component" value="Unassembled WGS sequence"/>
</dbReference>
<proteinExistence type="predicted"/>
<organism evidence="1 2">
    <name type="scientific">Mesosutterella multiformis</name>
    <dbReference type="NCBI Taxonomy" id="2259133"/>
    <lineage>
        <taxon>Bacteria</taxon>
        <taxon>Pseudomonadati</taxon>
        <taxon>Pseudomonadota</taxon>
        <taxon>Betaproteobacteria</taxon>
        <taxon>Burkholderiales</taxon>
        <taxon>Sutterellaceae</taxon>
        <taxon>Mesosutterella</taxon>
    </lineage>
</organism>
<keyword evidence="2" id="KW-1185">Reference proteome</keyword>
<gene>
    <name evidence="1" type="ORF">MESMUL_01640</name>
</gene>
<reference evidence="1 2" key="1">
    <citation type="journal article" date="2018" name="Int. J. Syst. Evol. Microbiol.">
        <title>Mesosutterella multiformis gen. nov., sp. nov., a member of the family Sutterellaceae and Sutterella megalosphaeroides sp. nov., isolated from human faeces.</title>
        <authorList>
            <person name="Sakamoto M."/>
            <person name="Ikeyama N."/>
            <person name="Kunihiro T."/>
            <person name="Iino T."/>
            <person name="Yuki M."/>
            <person name="Ohkuma M."/>
        </authorList>
    </citation>
    <scope>NUCLEOTIDE SEQUENCE [LARGE SCALE GENOMIC DNA]</scope>
    <source>
        <strain evidence="1 2">4NBBH2</strain>
    </source>
</reference>
<comment type="caution">
    <text evidence="1">The sequence shown here is derived from an EMBL/GenBank/DDBJ whole genome shotgun (WGS) entry which is preliminary data.</text>
</comment>
<accession>A0A388SBK7</accession>
<dbReference type="EMBL" id="BGZJ01000001">
    <property type="protein sequence ID" value="GBO92810.1"/>
    <property type="molecule type" value="Genomic_DNA"/>
</dbReference>
<evidence type="ECO:0000313" key="2">
    <source>
        <dbReference type="Proteomes" id="UP000266091"/>
    </source>
</evidence>
<name>A0A388SBK7_9BURK</name>